<dbReference type="Proteomes" id="UP001272242">
    <property type="component" value="Unassembled WGS sequence"/>
</dbReference>
<evidence type="ECO:0000313" key="3">
    <source>
        <dbReference type="Proteomes" id="UP001272242"/>
    </source>
</evidence>
<protein>
    <submittedName>
        <fullName evidence="2">ISL3 family transposase</fullName>
    </submittedName>
</protein>
<feature type="domain" description="Transposase IS204/IS1001/IS1096/IS1165 DDE" evidence="1">
    <location>
        <begin position="3"/>
        <end position="226"/>
    </location>
</feature>
<dbReference type="InterPro" id="IPR002560">
    <property type="entry name" value="Transposase_DDE"/>
</dbReference>
<organism evidence="2 3">
    <name type="scientific">Gemmata algarum</name>
    <dbReference type="NCBI Taxonomy" id="2975278"/>
    <lineage>
        <taxon>Bacteria</taxon>
        <taxon>Pseudomonadati</taxon>
        <taxon>Planctomycetota</taxon>
        <taxon>Planctomycetia</taxon>
        <taxon>Gemmatales</taxon>
        <taxon>Gemmataceae</taxon>
        <taxon>Gemmata</taxon>
    </lineage>
</organism>
<dbReference type="NCBIfam" id="NF033550">
    <property type="entry name" value="transpos_ISL3"/>
    <property type="match status" value="1"/>
</dbReference>
<proteinExistence type="predicted"/>
<evidence type="ECO:0000259" key="1">
    <source>
        <dbReference type="Pfam" id="PF01610"/>
    </source>
</evidence>
<comment type="caution">
    <text evidence="2">The sequence shown here is derived from an EMBL/GenBank/DDBJ whole genome shotgun (WGS) entry which is preliminary data.</text>
</comment>
<name>A0ABU5F6I3_9BACT</name>
<accession>A0ABU5F6I3</accession>
<dbReference type="EMBL" id="JAXBLV010000233">
    <property type="protein sequence ID" value="MDY3563193.1"/>
    <property type="molecule type" value="Genomic_DNA"/>
</dbReference>
<dbReference type="PANTHER" id="PTHR33498:SF1">
    <property type="entry name" value="TRANSPOSASE FOR INSERTION SEQUENCE ELEMENT IS1557"/>
    <property type="match status" value="1"/>
</dbReference>
<keyword evidence="3" id="KW-1185">Reference proteome</keyword>
<dbReference type="InterPro" id="IPR047951">
    <property type="entry name" value="Transpos_ISL3"/>
</dbReference>
<dbReference type="RefSeq" id="WP_320689430.1">
    <property type="nucleotide sequence ID" value="NZ_JAXBLV010000233.1"/>
</dbReference>
<gene>
    <name evidence="2" type="ORF">R5W23_004692</name>
</gene>
<dbReference type="PANTHER" id="PTHR33498">
    <property type="entry name" value="TRANSPOSASE FOR INSERTION SEQUENCE ELEMENT IS1557"/>
    <property type="match status" value="1"/>
</dbReference>
<dbReference type="Pfam" id="PF01610">
    <property type="entry name" value="DDE_Tnp_ISL3"/>
    <property type="match status" value="1"/>
</dbReference>
<sequence length="235" mass="27519">MIVDHDHGCVLDVLERREKGTVLGYLRRQKERGVLSHVEEVTTDMWDAYVEAAREAFGESVAITIDRFHVMKNFQDGLTAARRELQRGLSAAAKTRLKGSRWWVTNPENLREEDREPFARLRQEFPMLGALWDQREGLRAIFEDRSITTVEQGRERLEGWMREVRKLGLSSLDKFCKTLTNWMGRIANYFGNRNSNGRTEGFNHGLRSILWRAWGMVNFKNFRLRVLDRFGRAKT</sequence>
<reference evidence="3" key="1">
    <citation type="journal article" date="2023" name="Mar. Drugs">
        <title>Gemmata algarum, a Novel Planctomycete Isolated from an Algal Mat, Displays Antimicrobial Activity.</title>
        <authorList>
            <person name="Kumar G."/>
            <person name="Kallscheuer N."/>
            <person name="Kashif M."/>
            <person name="Ahamad S."/>
            <person name="Jagadeeshwari U."/>
            <person name="Pannikurungottu S."/>
            <person name="Haufschild T."/>
            <person name="Kabuu M."/>
            <person name="Sasikala C."/>
            <person name="Jogler C."/>
            <person name="Ramana C."/>
        </authorList>
    </citation>
    <scope>NUCLEOTIDE SEQUENCE [LARGE SCALE GENOMIC DNA]</scope>
    <source>
        <strain evidence="3">JC673</strain>
    </source>
</reference>
<evidence type="ECO:0000313" key="2">
    <source>
        <dbReference type="EMBL" id="MDY3563193.1"/>
    </source>
</evidence>